<accession>A0ABQ6GMB5</accession>
<sequence length="66" mass="7645">MEMTKCIHMDANILLGIANDRLRHECSSLHSLAAMMDVNERQLENRLAEIGFHYEQGLNQFMPDIK</sequence>
<protein>
    <recommendedName>
        <fullName evidence="3">DUF4250 domain-containing protein</fullName>
    </recommendedName>
</protein>
<comment type="caution">
    <text evidence="1">The sequence shown here is derived from an EMBL/GenBank/DDBJ whole genome shotgun (WGS) entry which is preliminary data.</text>
</comment>
<dbReference type="Proteomes" id="UP001157186">
    <property type="component" value="Unassembled WGS sequence"/>
</dbReference>
<gene>
    <name evidence="1" type="ORF">tinsulaeT_04680</name>
</gene>
<keyword evidence="2" id="KW-1185">Reference proteome</keyword>
<evidence type="ECO:0000313" key="2">
    <source>
        <dbReference type="Proteomes" id="UP001157186"/>
    </source>
</evidence>
<proteinExistence type="predicted"/>
<name>A0ABQ6GMB5_9GAMM</name>
<dbReference type="Pfam" id="PF14056">
    <property type="entry name" value="DUF4250"/>
    <property type="match status" value="1"/>
</dbReference>
<organism evidence="1 2">
    <name type="scientific">Thalassotalea insulae</name>
    <dbReference type="NCBI Taxonomy" id="2056778"/>
    <lineage>
        <taxon>Bacteria</taxon>
        <taxon>Pseudomonadati</taxon>
        <taxon>Pseudomonadota</taxon>
        <taxon>Gammaproteobacteria</taxon>
        <taxon>Alteromonadales</taxon>
        <taxon>Colwelliaceae</taxon>
        <taxon>Thalassotalea</taxon>
    </lineage>
</organism>
<dbReference type="InterPro" id="IPR025346">
    <property type="entry name" value="DUF4250"/>
</dbReference>
<reference evidence="1 2" key="1">
    <citation type="submission" date="2023-03" db="EMBL/GenBank/DDBJ databases">
        <title>Draft genome sequence of Thalassotalea insulae KCTC 62186T.</title>
        <authorList>
            <person name="Sawabe T."/>
        </authorList>
    </citation>
    <scope>NUCLEOTIDE SEQUENCE [LARGE SCALE GENOMIC DNA]</scope>
    <source>
        <strain evidence="1 2">KCTC 62186</strain>
    </source>
</reference>
<dbReference type="EMBL" id="BSST01000001">
    <property type="protein sequence ID" value="GLX77128.1"/>
    <property type="molecule type" value="Genomic_DNA"/>
</dbReference>
<evidence type="ECO:0000313" key="1">
    <source>
        <dbReference type="EMBL" id="GLX77128.1"/>
    </source>
</evidence>
<evidence type="ECO:0008006" key="3">
    <source>
        <dbReference type="Google" id="ProtNLM"/>
    </source>
</evidence>